<organism evidence="9 10">
    <name type="scientific">Paenibacillus nanensis</name>
    <dbReference type="NCBI Taxonomy" id="393251"/>
    <lineage>
        <taxon>Bacteria</taxon>
        <taxon>Bacillati</taxon>
        <taxon>Bacillota</taxon>
        <taxon>Bacilli</taxon>
        <taxon>Bacillales</taxon>
        <taxon>Paenibacillaceae</taxon>
        <taxon>Paenibacillus</taxon>
    </lineage>
</organism>
<dbReference type="AlphaFoldDB" id="A0A3A1UWS9"/>
<dbReference type="Proteomes" id="UP000266482">
    <property type="component" value="Unassembled WGS sequence"/>
</dbReference>
<dbReference type="InterPro" id="IPR000515">
    <property type="entry name" value="MetI-like"/>
</dbReference>
<keyword evidence="4 7" id="KW-0812">Transmembrane</keyword>
<sequence>MKKTLRFSAFTIVNGFIMTLVVLFTLYPFVYLVAQSFSSEAAIYAGKVSFFPVEFTTRTYEIIMSKPDFFRYYGNTIFYSVLGTFIAVAATAVMSYPLSKAKLRLNKIVIPFVLFTMYFGGGLIPNYILVAKTLGMRDTVWAIVIPGAISAFNVILMKTFFANIPNELEEAGRVDGLDVFGIFTRIILPLSKPIIATITLFVIVGMWNNWFGPSLYLQSKEKWPIALYLKQIIDNAVSPTEIGAASEETSQIAATVKSTAMVLTSLPIICMYPFVQRYFVQGMMIGAVKG</sequence>
<comment type="caution">
    <text evidence="9">The sequence shown here is derived from an EMBL/GenBank/DDBJ whole genome shotgun (WGS) entry which is preliminary data.</text>
</comment>
<keyword evidence="3" id="KW-1003">Cell membrane</keyword>
<evidence type="ECO:0000256" key="5">
    <source>
        <dbReference type="ARBA" id="ARBA00022989"/>
    </source>
</evidence>
<comment type="similarity">
    <text evidence="7">Belongs to the binding-protein-dependent transport system permease family.</text>
</comment>
<dbReference type="Gene3D" id="1.10.3720.10">
    <property type="entry name" value="MetI-like"/>
    <property type="match status" value="1"/>
</dbReference>
<feature type="transmembrane region" description="Helical" evidence="7">
    <location>
        <begin position="7"/>
        <end position="30"/>
    </location>
</feature>
<evidence type="ECO:0000313" key="9">
    <source>
        <dbReference type="EMBL" id="RIX52655.1"/>
    </source>
</evidence>
<evidence type="ECO:0000256" key="2">
    <source>
        <dbReference type="ARBA" id="ARBA00022448"/>
    </source>
</evidence>
<protein>
    <submittedName>
        <fullName evidence="9">Carbohydrate ABC transporter permease</fullName>
    </submittedName>
</protein>
<dbReference type="RefSeq" id="WP_119599864.1">
    <property type="nucleotide sequence ID" value="NZ_QXQA01000006.1"/>
</dbReference>
<keyword evidence="2 7" id="KW-0813">Transport</keyword>
<dbReference type="InterPro" id="IPR035906">
    <property type="entry name" value="MetI-like_sf"/>
</dbReference>
<dbReference type="EMBL" id="QXQA01000006">
    <property type="protein sequence ID" value="RIX52655.1"/>
    <property type="molecule type" value="Genomic_DNA"/>
</dbReference>
<dbReference type="CDD" id="cd06261">
    <property type="entry name" value="TM_PBP2"/>
    <property type="match status" value="1"/>
</dbReference>
<feature type="transmembrane region" description="Helical" evidence="7">
    <location>
        <begin position="77"/>
        <end position="96"/>
    </location>
</feature>
<gene>
    <name evidence="9" type="ORF">D3P08_11595</name>
</gene>
<evidence type="ECO:0000256" key="7">
    <source>
        <dbReference type="RuleBase" id="RU363032"/>
    </source>
</evidence>
<dbReference type="PANTHER" id="PTHR43744:SF9">
    <property type="entry name" value="POLYGALACTURONAN_RHAMNOGALACTURONAN TRANSPORT SYSTEM PERMEASE PROTEIN YTCP"/>
    <property type="match status" value="1"/>
</dbReference>
<dbReference type="GO" id="GO:0055085">
    <property type="term" value="P:transmembrane transport"/>
    <property type="evidence" value="ECO:0007669"/>
    <property type="project" value="InterPro"/>
</dbReference>
<evidence type="ECO:0000256" key="1">
    <source>
        <dbReference type="ARBA" id="ARBA00004651"/>
    </source>
</evidence>
<feature type="transmembrane region" description="Helical" evidence="7">
    <location>
        <begin position="258"/>
        <end position="275"/>
    </location>
</feature>
<evidence type="ECO:0000256" key="3">
    <source>
        <dbReference type="ARBA" id="ARBA00022475"/>
    </source>
</evidence>
<feature type="transmembrane region" description="Helical" evidence="7">
    <location>
        <begin position="108"/>
        <end position="128"/>
    </location>
</feature>
<accession>A0A3A1UWS9</accession>
<dbReference type="GO" id="GO:0005886">
    <property type="term" value="C:plasma membrane"/>
    <property type="evidence" value="ECO:0007669"/>
    <property type="project" value="UniProtKB-SubCell"/>
</dbReference>
<keyword evidence="5 7" id="KW-1133">Transmembrane helix</keyword>
<evidence type="ECO:0000313" key="10">
    <source>
        <dbReference type="Proteomes" id="UP000266482"/>
    </source>
</evidence>
<evidence type="ECO:0000259" key="8">
    <source>
        <dbReference type="PROSITE" id="PS50928"/>
    </source>
</evidence>
<feature type="domain" description="ABC transmembrane type-1" evidence="8">
    <location>
        <begin position="73"/>
        <end position="272"/>
    </location>
</feature>
<dbReference type="Pfam" id="PF00528">
    <property type="entry name" value="BPD_transp_1"/>
    <property type="match status" value="1"/>
</dbReference>
<name>A0A3A1UWS9_9BACL</name>
<feature type="transmembrane region" description="Helical" evidence="7">
    <location>
        <begin position="182"/>
        <end position="207"/>
    </location>
</feature>
<evidence type="ECO:0000256" key="4">
    <source>
        <dbReference type="ARBA" id="ARBA00022692"/>
    </source>
</evidence>
<dbReference type="SUPFAM" id="SSF161098">
    <property type="entry name" value="MetI-like"/>
    <property type="match status" value="1"/>
</dbReference>
<dbReference type="PROSITE" id="PS50928">
    <property type="entry name" value="ABC_TM1"/>
    <property type="match status" value="1"/>
</dbReference>
<comment type="subcellular location">
    <subcellularLocation>
        <location evidence="1 7">Cell membrane</location>
        <topology evidence="1 7">Multi-pass membrane protein</topology>
    </subcellularLocation>
</comment>
<keyword evidence="10" id="KW-1185">Reference proteome</keyword>
<evidence type="ECO:0000256" key="6">
    <source>
        <dbReference type="ARBA" id="ARBA00023136"/>
    </source>
</evidence>
<feature type="transmembrane region" description="Helical" evidence="7">
    <location>
        <begin position="140"/>
        <end position="161"/>
    </location>
</feature>
<keyword evidence="6 7" id="KW-0472">Membrane</keyword>
<dbReference type="PANTHER" id="PTHR43744">
    <property type="entry name" value="ABC TRANSPORTER PERMEASE PROTEIN MG189-RELATED-RELATED"/>
    <property type="match status" value="1"/>
</dbReference>
<dbReference type="OrthoDB" id="9810086at2"/>
<proteinExistence type="inferred from homology"/>
<reference evidence="9 10" key="1">
    <citation type="submission" date="2018-09" db="EMBL/GenBank/DDBJ databases">
        <title>Paenibacillus aracenensis nov. sp. isolated from a cave in southern Spain.</title>
        <authorList>
            <person name="Jurado V."/>
            <person name="Gutierrez-Patricio S."/>
            <person name="Gonzalez-Pimentel J.L."/>
            <person name="Miller A.Z."/>
            <person name="Laiz L."/>
            <person name="Saiz-Jimenez C."/>
        </authorList>
    </citation>
    <scope>NUCLEOTIDE SEQUENCE [LARGE SCALE GENOMIC DNA]</scope>
    <source>
        <strain evidence="9 10">DSM 22867</strain>
    </source>
</reference>